<feature type="transmembrane region" description="Helical" evidence="1">
    <location>
        <begin position="38"/>
        <end position="56"/>
    </location>
</feature>
<dbReference type="Proteomes" id="UP000243348">
    <property type="component" value="Nucleomorph 2"/>
</dbReference>
<accession>J7G5T3</accession>
<evidence type="ECO:0000313" key="2">
    <source>
        <dbReference type="EMBL" id="AFP65436.1"/>
    </source>
</evidence>
<keyword evidence="1" id="KW-0812">Transmembrane</keyword>
<protein>
    <submittedName>
        <fullName evidence="2">Uncharacterized protein</fullName>
    </submittedName>
</protein>
<dbReference type="AlphaFoldDB" id="J7G5T3"/>
<evidence type="ECO:0000256" key="1">
    <source>
        <dbReference type="SAM" id="Phobius"/>
    </source>
</evidence>
<geneLocation type="nucleomorph" evidence="2"/>
<keyword evidence="1" id="KW-1133">Transmembrane helix</keyword>
<sequence length="59" mass="7192">MTTFSKTNLQRKIKKMAQSNRKRYIGFFFIKKVKKNNYLSLCFSLLFCNNFFFIFGEIF</sequence>
<keyword evidence="2" id="KW-0542">Nucleomorph</keyword>
<evidence type="ECO:0000313" key="3">
    <source>
        <dbReference type="Proteomes" id="UP000243348"/>
    </source>
</evidence>
<reference evidence="2 3" key="1">
    <citation type="journal article" date="2012" name="Genome Biol. Evol.">
        <title>Nucleomorph genome sequence of the cryptophyte alga Chroomonas mesostigmatica CCMP1168 reveals lineage-specific gene loss and genome complexity.</title>
        <authorList>
            <person name="Moore C.E."/>
            <person name="Curtis B."/>
            <person name="Mills T."/>
            <person name="Tanifuji G."/>
            <person name="Archibald J.M."/>
        </authorList>
    </citation>
    <scope>NUCLEOTIDE SEQUENCE [LARGE SCALE GENOMIC DNA]</scope>
    <source>
        <strain evidence="2 3">CCMP1168</strain>
    </source>
</reference>
<gene>
    <name evidence="2" type="ORF">CMESO_264</name>
</gene>
<dbReference type="EMBL" id="CP003681">
    <property type="protein sequence ID" value="AFP65436.1"/>
    <property type="molecule type" value="Genomic_DNA"/>
</dbReference>
<name>J7G5T3_9CRYP</name>
<organism evidence="2 3">
    <name type="scientific">Chroomonas mesostigmatica CCMP1168</name>
    <dbReference type="NCBI Taxonomy" id="1195612"/>
    <lineage>
        <taxon>Eukaryota</taxon>
        <taxon>Cryptophyceae</taxon>
        <taxon>Pyrenomonadales</taxon>
        <taxon>Chroomonadaceae</taxon>
        <taxon>Chroomonas</taxon>
    </lineage>
</organism>
<keyword evidence="1" id="KW-0472">Membrane</keyword>
<proteinExistence type="predicted"/>